<dbReference type="PANTHER" id="PTHR38360:SF1">
    <property type="entry name" value="F12P19.7"/>
    <property type="match status" value="1"/>
</dbReference>
<evidence type="ECO:0000313" key="3">
    <source>
        <dbReference type="Proteomes" id="UP001139887"/>
    </source>
</evidence>
<organism evidence="2 3">
    <name type="scientific">Coemansia brasiliensis</name>
    <dbReference type="NCBI Taxonomy" id="2650707"/>
    <lineage>
        <taxon>Eukaryota</taxon>
        <taxon>Fungi</taxon>
        <taxon>Fungi incertae sedis</taxon>
        <taxon>Zoopagomycota</taxon>
        <taxon>Kickxellomycotina</taxon>
        <taxon>Kickxellomycetes</taxon>
        <taxon>Kickxellales</taxon>
        <taxon>Kickxellaceae</taxon>
        <taxon>Coemansia</taxon>
    </lineage>
</organism>
<gene>
    <name evidence="2" type="ORF">IWW36_004839</name>
</gene>
<keyword evidence="3" id="KW-1185">Reference proteome</keyword>
<dbReference type="PROSITE" id="PS51257">
    <property type="entry name" value="PROKAR_LIPOPROTEIN"/>
    <property type="match status" value="1"/>
</dbReference>
<protein>
    <submittedName>
        <fullName evidence="2">Uncharacterized protein</fullName>
    </submittedName>
</protein>
<dbReference type="PANTHER" id="PTHR38360">
    <property type="entry name" value="OS03G0120000 PROTEIN"/>
    <property type="match status" value="1"/>
</dbReference>
<name>A0A9W8I8Y7_9FUNG</name>
<dbReference type="OrthoDB" id="409848at2759"/>
<dbReference type="EMBL" id="JANBUW010000838">
    <property type="protein sequence ID" value="KAJ2845295.1"/>
    <property type="molecule type" value="Genomic_DNA"/>
</dbReference>
<reference evidence="2" key="1">
    <citation type="submission" date="2022-07" db="EMBL/GenBank/DDBJ databases">
        <title>Phylogenomic reconstructions and comparative analyses of Kickxellomycotina fungi.</title>
        <authorList>
            <person name="Reynolds N.K."/>
            <person name="Stajich J.E."/>
            <person name="Barry K."/>
            <person name="Grigoriev I.V."/>
            <person name="Crous P."/>
            <person name="Smith M.E."/>
        </authorList>
    </citation>
    <scope>NUCLEOTIDE SEQUENCE</scope>
    <source>
        <strain evidence="2">NRRL 1566</strain>
    </source>
</reference>
<proteinExistence type="predicted"/>
<feature type="chain" id="PRO_5040804252" evidence="1">
    <location>
        <begin position="20"/>
        <end position="461"/>
    </location>
</feature>
<keyword evidence="1" id="KW-0732">Signal</keyword>
<feature type="signal peptide" evidence="1">
    <location>
        <begin position="1"/>
        <end position="19"/>
    </location>
</feature>
<dbReference type="Proteomes" id="UP001139887">
    <property type="component" value="Unassembled WGS sequence"/>
</dbReference>
<evidence type="ECO:0000313" key="2">
    <source>
        <dbReference type="EMBL" id="KAJ2845295.1"/>
    </source>
</evidence>
<dbReference type="AlphaFoldDB" id="A0A9W8I8Y7"/>
<feature type="non-terminal residue" evidence="2">
    <location>
        <position position="461"/>
    </location>
</feature>
<evidence type="ECO:0000256" key="1">
    <source>
        <dbReference type="SAM" id="SignalP"/>
    </source>
</evidence>
<comment type="caution">
    <text evidence="2">The sequence shown here is derived from an EMBL/GenBank/DDBJ whole genome shotgun (WGS) entry which is preliminary data.</text>
</comment>
<sequence>MKLLSVTALTAALACSAMALSPSTDGLQDTECVTSSSSKLFNTKMEVKHAKLFSIDYHDTYKVLNNLSTNNTYVLYQCGTDKPTVDNIDAFIPVPVSSAAAWSTSAAMFIEALGMQDRIKNLGTAPSIVSACLQELLEDVIKPFDEGNSTSTDNQEQNNTVVFNMPYDEDANTTNTVVSTEYLESSALGRSEWIKFFAAFFNAEERANDIFGSIDSNYECFTKKADEEYNDLRPVVAWTSYAPPSEYNNNTAYWQISFADYKYDLVRDAGARMLNTTGEQATIFDSSKAFLDALEDVDIIIDESFVTYSYDELLEHYGVSDRAKSSYSWVTAGRVFRPDRLQSVAGGLDWFEAPVAFADALLQDLIGAVHPKFVKDGYQPIWFRDLAGNDPVVVVTAADCTDMYAVRKNPAETCSALSFQEPNPDDSVYEGVDENQTEDLIYDISKSEIINDDGDTTSNAV</sequence>
<dbReference type="SUPFAM" id="SSF53807">
    <property type="entry name" value="Helical backbone' metal receptor"/>
    <property type="match status" value="1"/>
</dbReference>
<accession>A0A9W8I8Y7</accession>